<dbReference type="Proteomes" id="UP000186594">
    <property type="component" value="Unassembled WGS sequence"/>
</dbReference>
<protein>
    <submittedName>
        <fullName evidence="6">NIPA-like protein 2</fullName>
    </submittedName>
</protein>
<dbReference type="OMA" id="NRGVQLC"/>
<keyword evidence="3 5" id="KW-1133">Transmembrane helix</keyword>
<evidence type="ECO:0000313" key="7">
    <source>
        <dbReference type="Proteomes" id="UP000186594"/>
    </source>
</evidence>
<accession>A0A1U7LSD0</accession>
<feature type="transmembrane region" description="Helical" evidence="5">
    <location>
        <begin position="254"/>
        <end position="274"/>
    </location>
</feature>
<feature type="transmembrane region" description="Helical" evidence="5">
    <location>
        <begin position="6"/>
        <end position="29"/>
    </location>
</feature>
<sequence>MGLSAGGAISLGITVGILTSAIQSLGLTLQRKSHVREETHSTRRKTWKRPMWRVGLATYVCANLAGSSVQITTLPVVILAPLHASGLIFNAMWASILLHESFTAISILGSILVTVGAALIAAFGVVSEPSHSLEELLAFLRRDPFIGWMSFQALLSVCILIGSRACAMTRSYKTSQGWKLLRGVLFGILSGILSAHGLLLSKAIVELLLKTFVEKQNQFNHWQSWFLLAIMISIALTQLYLLNRALRLCTTTILYPLMFCIYNITAMLDGLIYYSQASLLSTLQISLVIVGAFILFVGVFTLSWRLQREAASDPSTLILDLNESAEGTMGLLREMSTEEEQVWKLIEESDHDQDHDQIAHCEQTSLLRNSRKSLLKIDFSQIPFLKGWKTLILRKKY</sequence>
<evidence type="ECO:0000256" key="4">
    <source>
        <dbReference type="ARBA" id="ARBA00023136"/>
    </source>
</evidence>
<dbReference type="SUPFAM" id="SSF103481">
    <property type="entry name" value="Multidrug resistance efflux transporter EmrE"/>
    <property type="match status" value="1"/>
</dbReference>
<comment type="subcellular location">
    <subcellularLocation>
        <location evidence="1">Membrane</location>
        <topology evidence="1">Multi-pass membrane protein</topology>
    </subcellularLocation>
</comment>
<dbReference type="OrthoDB" id="2504919at2759"/>
<dbReference type="Pfam" id="PF05653">
    <property type="entry name" value="Mg_trans_NIPA"/>
    <property type="match status" value="1"/>
</dbReference>
<comment type="caution">
    <text evidence="6">The sequence shown here is derived from an EMBL/GenBank/DDBJ whole genome shotgun (WGS) entry which is preliminary data.</text>
</comment>
<feature type="transmembrane region" description="Helical" evidence="5">
    <location>
        <begin position="50"/>
        <end position="71"/>
    </location>
</feature>
<keyword evidence="2 5" id="KW-0812">Transmembrane</keyword>
<dbReference type="EMBL" id="LXFE01000358">
    <property type="protein sequence ID" value="OLL25580.1"/>
    <property type="molecule type" value="Genomic_DNA"/>
</dbReference>
<dbReference type="GO" id="GO:0015095">
    <property type="term" value="F:magnesium ion transmembrane transporter activity"/>
    <property type="evidence" value="ECO:0007669"/>
    <property type="project" value="InterPro"/>
</dbReference>
<gene>
    <name evidence="6" type="ORF">NEOLI_002872</name>
</gene>
<dbReference type="Gene3D" id="1.10.3730.20">
    <property type="match status" value="1"/>
</dbReference>
<organism evidence="6 7">
    <name type="scientific">Neolecta irregularis (strain DAH-3)</name>
    <dbReference type="NCBI Taxonomy" id="1198029"/>
    <lineage>
        <taxon>Eukaryota</taxon>
        <taxon>Fungi</taxon>
        <taxon>Dikarya</taxon>
        <taxon>Ascomycota</taxon>
        <taxon>Taphrinomycotina</taxon>
        <taxon>Neolectales</taxon>
        <taxon>Neolectaceae</taxon>
        <taxon>Neolecta</taxon>
    </lineage>
</organism>
<evidence type="ECO:0000256" key="5">
    <source>
        <dbReference type="SAM" id="Phobius"/>
    </source>
</evidence>
<feature type="transmembrane region" description="Helical" evidence="5">
    <location>
        <begin position="145"/>
        <end position="163"/>
    </location>
</feature>
<dbReference type="AlphaFoldDB" id="A0A1U7LSD0"/>
<dbReference type="InterPro" id="IPR037185">
    <property type="entry name" value="EmrE-like"/>
</dbReference>
<keyword evidence="4 5" id="KW-0472">Membrane</keyword>
<feature type="transmembrane region" description="Helical" evidence="5">
    <location>
        <begin position="225"/>
        <end position="242"/>
    </location>
</feature>
<feature type="transmembrane region" description="Helical" evidence="5">
    <location>
        <begin position="105"/>
        <end position="125"/>
    </location>
</feature>
<keyword evidence="7" id="KW-1185">Reference proteome</keyword>
<evidence type="ECO:0000313" key="6">
    <source>
        <dbReference type="EMBL" id="OLL25580.1"/>
    </source>
</evidence>
<evidence type="ECO:0000256" key="2">
    <source>
        <dbReference type="ARBA" id="ARBA00022692"/>
    </source>
</evidence>
<feature type="transmembrane region" description="Helical" evidence="5">
    <location>
        <begin position="280"/>
        <end position="302"/>
    </location>
</feature>
<name>A0A1U7LSD0_NEOID</name>
<feature type="transmembrane region" description="Helical" evidence="5">
    <location>
        <begin position="184"/>
        <end position="205"/>
    </location>
</feature>
<evidence type="ECO:0000256" key="3">
    <source>
        <dbReference type="ARBA" id="ARBA00022989"/>
    </source>
</evidence>
<dbReference type="GO" id="GO:0016020">
    <property type="term" value="C:membrane"/>
    <property type="evidence" value="ECO:0007669"/>
    <property type="project" value="UniProtKB-SubCell"/>
</dbReference>
<dbReference type="InterPro" id="IPR008521">
    <property type="entry name" value="Mg_trans_NIPA"/>
</dbReference>
<evidence type="ECO:0000256" key="1">
    <source>
        <dbReference type="ARBA" id="ARBA00004141"/>
    </source>
</evidence>
<feature type="transmembrane region" description="Helical" evidence="5">
    <location>
        <begin position="77"/>
        <end position="98"/>
    </location>
</feature>
<dbReference type="PANTHER" id="PTHR12570:SF86">
    <property type="entry name" value="ADR321CP"/>
    <property type="match status" value="1"/>
</dbReference>
<reference evidence="6 7" key="1">
    <citation type="submission" date="2016-04" db="EMBL/GenBank/DDBJ databases">
        <title>Evolutionary innovation and constraint leading to complex multicellularity in the Ascomycota.</title>
        <authorList>
            <person name="Cisse O."/>
            <person name="Nguyen A."/>
            <person name="Hewitt D.A."/>
            <person name="Jedd G."/>
            <person name="Stajich J.E."/>
        </authorList>
    </citation>
    <scope>NUCLEOTIDE SEQUENCE [LARGE SCALE GENOMIC DNA]</scope>
    <source>
        <strain evidence="6 7">DAH-3</strain>
    </source>
</reference>
<proteinExistence type="predicted"/>
<dbReference type="PANTHER" id="PTHR12570">
    <property type="match status" value="1"/>
</dbReference>